<proteinExistence type="predicted"/>
<accession>A0ABS4EDD8</accession>
<gene>
    <name evidence="1" type="ORF">J2Z43_002361</name>
</gene>
<organism evidence="1 2">
    <name type="scientific">Metaclostridioides mangenotii</name>
    <dbReference type="NCBI Taxonomy" id="1540"/>
    <lineage>
        <taxon>Bacteria</taxon>
        <taxon>Bacillati</taxon>
        <taxon>Bacillota</taxon>
        <taxon>Clostridia</taxon>
        <taxon>Peptostreptococcales</taxon>
        <taxon>Peptostreptococcaceae</taxon>
        <taxon>Metaclostridioides</taxon>
    </lineage>
</organism>
<evidence type="ECO:0000313" key="2">
    <source>
        <dbReference type="Proteomes" id="UP000767291"/>
    </source>
</evidence>
<evidence type="ECO:0000313" key="1">
    <source>
        <dbReference type="EMBL" id="MBP1855960.1"/>
    </source>
</evidence>
<dbReference type="Pfam" id="PF08812">
    <property type="entry name" value="YtxC"/>
    <property type="match status" value="1"/>
</dbReference>
<protein>
    <submittedName>
        <fullName evidence="1">Sporulation protein YtxC</fullName>
    </submittedName>
</protein>
<keyword evidence="2" id="KW-1185">Reference proteome</keyword>
<name>A0ABS4EDD8_9FIRM</name>
<dbReference type="InterPro" id="IPR014199">
    <property type="entry name" value="Spore_YtxC"/>
</dbReference>
<sequence>MADKKGAMKLISKDKISDKKFYSNNINNKLIYTNGIVEVVTSSGKNEVISRKVIDDKVFSSEGLNLDEITERITNKIIKIMRGEVLKDYIQSQYGKAYPKEIDNIYEHSLKIFSNKEVFIRETIFMRVSNYILENDYINIDGFIKFRMKEFIKYISAIADISLEEYLINRDHEEFIRVLKYFIDTQDVKIDLLKVHIMEDNSFVLYDKNGDKIDSIDDEDIINMVIRENLNYEDFLISTLLSLCPRKIEVMDTLNSNSSKEIIDTLKSIFENRIDIISNN</sequence>
<comment type="caution">
    <text evidence="1">The sequence shown here is derived from an EMBL/GenBank/DDBJ whole genome shotgun (WGS) entry which is preliminary data.</text>
</comment>
<dbReference type="Proteomes" id="UP000767291">
    <property type="component" value="Unassembled WGS sequence"/>
</dbReference>
<reference evidence="1 2" key="1">
    <citation type="submission" date="2021-03" db="EMBL/GenBank/DDBJ databases">
        <title>Genomic Encyclopedia of Type Strains, Phase IV (KMG-IV): sequencing the most valuable type-strain genomes for metagenomic binning, comparative biology and taxonomic classification.</title>
        <authorList>
            <person name="Goeker M."/>
        </authorList>
    </citation>
    <scope>NUCLEOTIDE SEQUENCE [LARGE SCALE GENOMIC DNA]</scope>
    <source>
        <strain evidence="1 2">DSM 1289</strain>
    </source>
</reference>
<dbReference type="EMBL" id="JAGGJX010000005">
    <property type="protein sequence ID" value="MBP1855960.1"/>
    <property type="molecule type" value="Genomic_DNA"/>
</dbReference>
<dbReference type="RefSeq" id="WP_234926375.1">
    <property type="nucleotide sequence ID" value="NZ_BAAACS010000019.1"/>
</dbReference>